<feature type="domain" description="Protein RED C-terminal" evidence="6">
    <location>
        <begin position="495"/>
        <end position="601"/>
    </location>
</feature>
<evidence type="ECO:0000313" key="8">
    <source>
        <dbReference type="EMBL" id="GAX78797.1"/>
    </source>
</evidence>
<protein>
    <recommendedName>
        <fullName evidence="10">RED-like N-terminal domain-containing protein</fullName>
    </recommendedName>
</protein>
<keyword evidence="4" id="KW-0539">Nucleus</keyword>
<dbReference type="InterPro" id="IPR039896">
    <property type="entry name" value="Red-like"/>
</dbReference>
<keyword evidence="3" id="KW-0677">Repeat</keyword>
<dbReference type="AlphaFoldDB" id="A0A250X6V1"/>
<dbReference type="EMBL" id="BEGY01000036">
    <property type="protein sequence ID" value="GAX78797.1"/>
    <property type="molecule type" value="Genomic_DNA"/>
</dbReference>
<evidence type="ECO:0000256" key="4">
    <source>
        <dbReference type="ARBA" id="ARBA00023242"/>
    </source>
</evidence>
<feature type="region of interest" description="Disordered" evidence="5">
    <location>
        <begin position="1"/>
        <end position="91"/>
    </location>
</feature>
<sequence>MADPSATPLSNQDFRKLLSTPRADRFPAQSNATPIRTPARADDSRGGPAKSKKPFKPRTLKAVSDEKKEDDGEPKYRDRAEERRKGINSDYESANNLSSVLTGDSKKLSVEESKYLGGDMEHTHMVKGLDYALLHRERAKMVYKAQEEGASETAKLNAAASAAAAAAAKVSSMGKEAMAAAAAAAASLAMGSGKEEALSFHGPMARQVHGLLFKPLKNSISDMFGHQRMAFVYNVSADEEGPDMEIPTTLRRSKADCPLAVESVFASLEGQVLERIVKIMSYVKATAGGKKLKKKEREELFDTGSHTVHQQQQQTNAAAPARGHAPAATHIKGAAGVEQEEDIFGDAGTDYKPSMSNDKKKKDSKGSGSYFGDEGESLPPPPPGPTHRGGDDMEIEDGETAPPPPPPSYGVNGPLNDGYINYQALGVLNTSSTYGMATASGGMGAGISSVNEAEYRGPAFRSQQEREEEEVMAAKWRVRASKAEQREVDYEENDYAECYPLQAGFGGEVVDSDEEDLSHMDTTKGKSRYDFTTEEEWERYKMTREQAPKAAFQFGVKTADGRRQGGAKNVEKVKEGKFSSQLSKIERLLQEKGHDHTAAFKKPVEGGKESGGYDPSLTPARGKRQRI</sequence>
<organism evidence="8 9">
    <name type="scientific">Chlamydomonas eustigma</name>
    <dbReference type="NCBI Taxonomy" id="1157962"/>
    <lineage>
        <taxon>Eukaryota</taxon>
        <taxon>Viridiplantae</taxon>
        <taxon>Chlorophyta</taxon>
        <taxon>core chlorophytes</taxon>
        <taxon>Chlorophyceae</taxon>
        <taxon>CS clade</taxon>
        <taxon>Chlamydomonadales</taxon>
        <taxon>Chlamydomonadaceae</taxon>
        <taxon>Chlamydomonas</taxon>
    </lineage>
</organism>
<feature type="compositionally biased region" description="Basic residues" evidence="5">
    <location>
        <begin position="50"/>
        <end position="59"/>
    </location>
</feature>
<comment type="subcellular location">
    <subcellularLocation>
        <location evidence="1">Nucleus</location>
    </subcellularLocation>
</comment>
<feature type="region of interest" description="Disordered" evidence="5">
    <location>
        <begin position="590"/>
        <end position="627"/>
    </location>
</feature>
<evidence type="ECO:0000259" key="6">
    <source>
        <dbReference type="Pfam" id="PF07807"/>
    </source>
</evidence>
<dbReference type="InterPro" id="IPR012916">
    <property type="entry name" value="RED_N"/>
</dbReference>
<keyword evidence="9" id="KW-1185">Reference proteome</keyword>
<evidence type="ECO:0008006" key="10">
    <source>
        <dbReference type="Google" id="ProtNLM"/>
    </source>
</evidence>
<feature type="domain" description="RED-like N-terminal" evidence="7">
    <location>
        <begin position="64"/>
        <end position="296"/>
    </location>
</feature>
<accession>A0A250X6V1</accession>
<feature type="compositionally biased region" description="Basic and acidic residues" evidence="5">
    <location>
        <begin position="63"/>
        <end position="87"/>
    </location>
</feature>
<proteinExistence type="inferred from homology"/>
<evidence type="ECO:0000256" key="1">
    <source>
        <dbReference type="ARBA" id="ARBA00004123"/>
    </source>
</evidence>
<evidence type="ECO:0000256" key="5">
    <source>
        <dbReference type="SAM" id="MobiDB-lite"/>
    </source>
</evidence>
<evidence type="ECO:0000256" key="3">
    <source>
        <dbReference type="ARBA" id="ARBA00022737"/>
    </source>
</evidence>
<feature type="compositionally biased region" description="Low complexity" evidence="5">
    <location>
        <begin position="310"/>
        <end position="328"/>
    </location>
</feature>
<dbReference type="GO" id="GO:0005634">
    <property type="term" value="C:nucleus"/>
    <property type="evidence" value="ECO:0007669"/>
    <property type="project" value="UniProtKB-SubCell"/>
</dbReference>
<dbReference type="InterPro" id="IPR012492">
    <property type="entry name" value="RED_C"/>
</dbReference>
<reference evidence="8 9" key="1">
    <citation type="submission" date="2017-08" db="EMBL/GenBank/DDBJ databases">
        <title>Acidophilic green algal genome provides insights into adaptation to an acidic environment.</title>
        <authorList>
            <person name="Hirooka S."/>
            <person name="Hirose Y."/>
            <person name="Kanesaki Y."/>
            <person name="Higuchi S."/>
            <person name="Fujiwara T."/>
            <person name="Onuma R."/>
            <person name="Era A."/>
            <person name="Ohbayashi R."/>
            <person name="Uzuka A."/>
            <person name="Nozaki H."/>
            <person name="Yoshikawa H."/>
            <person name="Miyagishima S.Y."/>
        </authorList>
    </citation>
    <scope>NUCLEOTIDE SEQUENCE [LARGE SCALE GENOMIC DNA]</scope>
    <source>
        <strain evidence="8 9">NIES-2499</strain>
    </source>
</reference>
<evidence type="ECO:0000313" key="9">
    <source>
        <dbReference type="Proteomes" id="UP000232323"/>
    </source>
</evidence>
<gene>
    <name evidence="8" type="ORF">CEUSTIGMA_g6234.t1</name>
</gene>
<dbReference type="OrthoDB" id="3366823at2759"/>
<dbReference type="Proteomes" id="UP000232323">
    <property type="component" value="Unassembled WGS sequence"/>
</dbReference>
<feature type="region of interest" description="Disordered" evidence="5">
    <location>
        <begin position="302"/>
        <end position="414"/>
    </location>
</feature>
<dbReference type="STRING" id="1157962.A0A250X6V1"/>
<evidence type="ECO:0000259" key="7">
    <source>
        <dbReference type="Pfam" id="PF07808"/>
    </source>
</evidence>
<comment type="caution">
    <text evidence="8">The sequence shown here is derived from an EMBL/GenBank/DDBJ whole genome shotgun (WGS) entry which is preliminary data.</text>
</comment>
<name>A0A250X6V1_9CHLO</name>
<feature type="compositionally biased region" description="Basic and acidic residues" evidence="5">
    <location>
        <begin position="590"/>
        <end position="608"/>
    </location>
</feature>
<comment type="similarity">
    <text evidence="2">Belongs to the RED family.</text>
</comment>
<dbReference type="Pfam" id="PF07808">
    <property type="entry name" value="RED_N"/>
    <property type="match status" value="1"/>
</dbReference>
<evidence type="ECO:0000256" key="2">
    <source>
        <dbReference type="ARBA" id="ARBA00006660"/>
    </source>
</evidence>
<dbReference type="PANTHER" id="PTHR12765">
    <property type="entry name" value="RED PROTEIN IK FACTOR CYTOKINE IK"/>
    <property type="match status" value="1"/>
</dbReference>
<dbReference type="Pfam" id="PF07807">
    <property type="entry name" value="RED_C"/>
    <property type="match status" value="1"/>
</dbReference>